<protein>
    <submittedName>
        <fullName evidence="1">SGNH/GDSL hydrolase family protein</fullName>
    </submittedName>
</protein>
<dbReference type="Proteomes" id="UP001168613">
    <property type="component" value="Unassembled WGS sequence"/>
</dbReference>
<dbReference type="GO" id="GO:0016787">
    <property type="term" value="F:hydrolase activity"/>
    <property type="evidence" value="ECO:0007669"/>
    <property type="project" value="UniProtKB-KW"/>
</dbReference>
<dbReference type="EMBL" id="JAJHNU010000001">
    <property type="protein sequence ID" value="MDN4119784.1"/>
    <property type="molecule type" value="Genomic_DNA"/>
</dbReference>
<evidence type="ECO:0000313" key="2">
    <source>
        <dbReference type="Proteomes" id="UP001168613"/>
    </source>
</evidence>
<keyword evidence="2" id="KW-1185">Reference proteome</keyword>
<dbReference type="CDD" id="cd00229">
    <property type="entry name" value="SGNH_hydrolase"/>
    <property type="match status" value="1"/>
</dbReference>
<evidence type="ECO:0000313" key="1">
    <source>
        <dbReference type="EMBL" id="MDN4119784.1"/>
    </source>
</evidence>
<name>A0ABT8EES4_9BURK</name>
<dbReference type="SUPFAM" id="SSF52266">
    <property type="entry name" value="SGNH hydrolase"/>
    <property type="match status" value="1"/>
</dbReference>
<proteinExistence type="predicted"/>
<accession>A0ABT8EES4</accession>
<dbReference type="RefSeq" id="WP_266124691.1">
    <property type="nucleotide sequence ID" value="NZ_JAJHNU010000001.1"/>
</dbReference>
<dbReference type="InterPro" id="IPR036514">
    <property type="entry name" value="SGNH_hydro_sf"/>
</dbReference>
<sequence length="207" mass="22643">MTILMIGDSHLTNRNYLIDTLHTALQEKGAHVHTFGVCGTNAGDWLKATPGKCGAAERIEGNRLSILANDTATKPITSLISQIKPDVVIVVMGDAMAGYDKNVFPKAWAWKDVTTLTKEIASTNTQCVWVGPAWGTEGGRYQKTFKRVQEVSDFLQDNVAPCQYIDSLRLSKPGEWATTDGQHFTASGYAKWGAAIAQQLTIDLEKK</sequence>
<reference evidence="1" key="1">
    <citation type="submission" date="2021-11" db="EMBL/GenBank/DDBJ databases">
        <title>Draft genome sequence of Alcaligenes endophyticus type strain CCUG 75668T.</title>
        <authorList>
            <person name="Salva-Serra F."/>
            <person name="Duran R.E."/>
            <person name="Seeger M."/>
            <person name="Moore E.R.B."/>
            <person name="Jaen-Luchoro D."/>
        </authorList>
    </citation>
    <scope>NUCLEOTIDE SEQUENCE</scope>
    <source>
        <strain evidence="1">CCUG 75668</strain>
    </source>
</reference>
<gene>
    <name evidence="1" type="ORF">LMS43_00625</name>
</gene>
<dbReference type="Gene3D" id="3.40.50.1110">
    <property type="entry name" value="SGNH hydrolase"/>
    <property type="match status" value="1"/>
</dbReference>
<keyword evidence="1" id="KW-0378">Hydrolase</keyword>
<organism evidence="1 2">
    <name type="scientific">Alcaligenes endophyticus</name>
    <dbReference type="NCBI Taxonomy" id="1929088"/>
    <lineage>
        <taxon>Bacteria</taxon>
        <taxon>Pseudomonadati</taxon>
        <taxon>Pseudomonadota</taxon>
        <taxon>Betaproteobacteria</taxon>
        <taxon>Burkholderiales</taxon>
        <taxon>Alcaligenaceae</taxon>
        <taxon>Alcaligenes</taxon>
    </lineage>
</organism>
<comment type="caution">
    <text evidence="1">The sequence shown here is derived from an EMBL/GenBank/DDBJ whole genome shotgun (WGS) entry which is preliminary data.</text>
</comment>